<feature type="chain" id="PRO_5010999561" description="DUF4249 domain-containing protein" evidence="1">
    <location>
        <begin position="25"/>
        <end position="271"/>
    </location>
</feature>
<dbReference type="KEGG" id="pact:CA264_02235"/>
<dbReference type="PROSITE" id="PS51257">
    <property type="entry name" value="PROKAR_LIPOPROTEIN"/>
    <property type="match status" value="1"/>
</dbReference>
<sequence>MKLKRFLYALLLPLLALLSACDMEKDIEVDLPDHAPQLVVECYLEPGKPLRATVLESSGYFDEPVPPLVPDARVYITHNGQRVELEYKPTLVQNTGRFYTHTSDVVMDGKPGDMYSLEVADSRGRKLTGFTTVLSIVPIDEVEWKFNDKDKAYLVTSFYDNGNTADYYRYMTHIDSLSNGSDRDFATSDELNNGKRISYGSAYNYEEGDTLIVTLYHIEKQYYQFLSSISDAKDANGNPFAQPSKVKSSVEGGLGIFTNIAFDRKTVVLTK</sequence>
<keyword evidence="1" id="KW-0732">Signal</keyword>
<gene>
    <name evidence="2" type="ORF">CA264_02235</name>
</gene>
<evidence type="ECO:0008006" key="4">
    <source>
        <dbReference type="Google" id="ProtNLM"/>
    </source>
</evidence>
<feature type="signal peptide" evidence="1">
    <location>
        <begin position="1"/>
        <end position="24"/>
    </location>
</feature>
<evidence type="ECO:0000256" key="1">
    <source>
        <dbReference type="SAM" id="SignalP"/>
    </source>
</evidence>
<dbReference type="RefSeq" id="WP_025604193.1">
    <property type="nucleotide sequence ID" value="NZ_CP021235.1"/>
</dbReference>
<accession>A0A1X9YNB1</accession>
<protein>
    <recommendedName>
        <fullName evidence="4">DUF4249 domain-containing protein</fullName>
    </recommendedName>
</protein>
<dbReference type="Pfam" id="PF14054">
    <property type="entry name" value="DUF4249"/>
    <property type="match status" value="1"/>
</dbReference>
<dbReference type="EMBL" id="CP021235">
    <property type="protein sequence ID" value="ARS34352.1"/>
    <property type="molecule type" value="Genomic_DNA"/>
</dbReference>
<dbReference type="AlphaFoldDB" id="A0A1X9YNB1"/>
<keyword evidence="3" id="KW-1185">Reference proteome</keyword>
<reference evidence="3" key="1">
    <citation type="submission" date="2017-05" db="EMBL/GenBank/DDBJ databases">
        <authorList>
            <person name="Ray J."/>
            <person name="Price M."/>
            <person name="Deutschbauer A."/>
        </authorList>
    </citation>
    <scope>NUCLEOTIDE SEQUENCE [LARGE SCALE GENOMIC DNA]</scope>
    <source>
        <strain evidence="3">DSM 19842</strain>
    </source>
</reference>
<dbReference type="STRING" id="709015.GCA_000472485_00440"/>
<dbReference type="OrthoDB" id="1117499at2"/>
<dbReference type="Proteomes" id="UP000266292">
    <property type="component" value="Chromosome"/>
</dbReference>
<name>A0A1X9YNB1_9BACT</name>
<evidence type="ECO:0000313" key="2">
    <source>
        <dbReference type="EMBL" id="ARS34352.1"/>
    </source>
</evidence>
<organism evidence="2 3">
    <name type="scientific">Pontibacter actiniarum</name>
    <dbReference type="NCBI Taxonomy" id="323450"/>
    <lineage>
        <taxon>Bacteria</taxon>
        <taxon>Pseudomonadati</taxon>
        <taxon>Bacteroidota</taxon>
        <taxon>Cytophagia</taxon>
        <taxon>Cytophagales</taxon>
        <taxon>Hymenobacteraceae</taxon>
        <taxon>Pontibacter</taxon>
    </lineage>
</organism>
<evidence type="ECO:0000313" key="3">
    <source>
        <dbReference type="Proteomes" id="UP000266292"/>
    </source>
</evidence>
<proteinExistence type="predicted"/>
<dbReference type="InterPro" id="IPR025345">
    <property type="entry name" value="DUF4249"/>
</dbReference>